<gene>
    <name evidence="3" type="ORF">KJ970_01095</name>
</gene>
<evidence type="ECO:0000259" key="1">
    <source>
        <dbReference type="Pfam" id="PF05048"/>
    </source>
</evidence>
<dbReference type="SUPFAM" id="SSF51126">
    <property type="entry name" value="Pectin lyase-like"/>
    <property type="match status" value="1"/>
</dbReference>
<organism evidence="3 4">
    <name type="scientific">Eiseniibacteriota bacterium</name>
    <dbReference type="NCBI Taxonomy" id="2212470"/>
    <lineage>
        <taxon>Bacteria</taxon>
        <taxon>Candidatus Eiseniibacteriota</taxon>
    </lineage>
</organism>
<feature type="domain" description="FlgD/Vpr Ig-like" evidence="2">
    <location>
        <begin position="467"/>
        <end position="528"/>
    </location>
</feature>
<dbReference type="InterPro" id="IPR007742">
    <property type="entry name" value="NosD_dom"/>
</dbReference>
<comment type="caution">
    <text evidence="3">The sequence shown here is derived from an EMBL/GenBank/DDBJ whole genome shotgun (WGS) entry which is preliminary data.</text>
</comment>
<dbReference type="SMART" id="SM00710">
    <property type="entry name" value="PbH1"/>
    <property type="match status" value="6"/>
</dbReference>
<sequence length="542" mass="57858">MSHHPHTSSCRIRIQCPPLICAALLYSAISLIPSGGSAGTLVSGEAAGLWDPAGSPYWVEGDLFVPRDSSLTIAPGVEVRFRGPYQLLVNGALYAAGAENDSILFTRDKPNPEERWRGLRFIESDSASIIAYCRIEQVLSSPDYPDVRGGGVYCKLCSLTIRHCLIQHNQSHNENWNGTGGGVASVNAWPLIEYCTIRNNTADSGGGIALLEDNSSLSGVPVIRMNLISGNTAPYCGGGIYAGAFSTPRIENNVITGNIARGFGGGGIALWTSNTLHLRIVDNNILSENHSTSDGGGFYIRYDFSSLRNNTIVNNTAGASGGGVYVLNFGGDDFPSLASAIVWGNTAPRGGSIHIYTDTTAFAVSYSDIEGGWPGIGMIDDDPQFADAGYHLDSASLCIDRGDPDSARDDLCFPPSQGSARNDMGAYGGPLACDWPVQDPAAVQEGGFVKATLFAFNRPNPFDSMTTLQLELPRDGEASVEIYDLRGRMVRRLMDGKRLPAGSHRLAWDGLAGNGAPVPSGIYFYRIVAGIYQGEGRMILLR</sequence>
<proteinExistence type="predicted"/>
<dbReference type="InterPro" id="IPR025965">
    <property type="entry name" value="FlgD/Vpr_Ig-like"/>
</dbReference>
<dbReference type="AlphaFoldDB" id="A0A948W230"/>
<evidence type="ECO:0008006" key="5">
    <source>
        <dbReference type="Google" id="ProtNLM"/>
    </source>
</evidence>
<dbReference type="InterPro" id="IPR012334">
    <property type="entry name" value="Pectin_lyas_fold"/>
</dbReference>
<dbReference type="Gene3D" id="2.160.20.10">
    <property type="entry name" value="Single-stranded right-handed beta-helix, Pectin lyase-like"/>
    <property type="match status" value="1"/>
</dbReference>
<evidence type="ECO:0000313" key="3">
    <source>
        <dbReference type="EMBL" id="MBU2689497.1"/>
    </source>
</evidence>
<dbReference type="InterPro" id="IPR006626">
    <property type="entry name" value="PbH1"/>
</dbReference>
<name>A0A948W230_UNCEI</name>
<feature type="domain" description="Periplasmic copper-binding protein NosD beta helix" evidence="1">
    <location>
        <begin position="195"/>
        <end position="325"/>
    </location>
</feature>
<dbReference type="Proteomes" id="UP000777784">
    <property type="component" value="Unassembled WGS sequence"/>
</dbReference>
<dbReference type="EMBL" id="JAHJDP010000007">
    <property type="protein sequence ID" value="MBU2689497.1"/>
    <property type="molecule type" value="Genomic_DNA"/>
</dbReference>
<evidence type="ECO:0000313" key="4">
    <source>
        <dbReference type="Proteomes" id="UP000777784"/>
    </source>
</evidence>
<accession>A0A948W230</accession>
<dbReference type="InterPro" id="IPR011050">
    <property type="entry name" value="Pectin_lyase_fold/virulence"/>
</dbReference>
<protein>
    <recommendedName>
        <fullName evidence="5">T9SS type A sorting domain-containing protein</fullName>
    </recommendedName>
</protein>
<evidence type="ECO:0000259" key="2">
    <source>
        <dbReference type="Pfam" id="PF13860"/>
    </source>
</evidence>
<dbReference type="Pfam" id="PF05048">
    <property type="entry name" value="NosD"/>
    <property type="match status" value="1"/>
</dbReference>
<dbReference type="Gene3D" id="2.60.40.4070">
    <property type="match status" value="1"/>
</dbReference>
<dbReference type="Pfam" id="PF13860">
    <property type="entry name" value="FlgD_ig"/>
    <property type="match status" value="1"/>
</dbReference>
<reference evidence="3" key="1">
    <citation type="submission" date="2021-05" db="EMBL/GenBank/DDBJ databases">
        <title>Energy efficiency and biological interactions define the core microbiome of deep oligotrophic groundwater.</title>
        <authorList>
            <person name="Mehrshad M."/>
            <person name="Lopez-Fernandez M."/>
            <person name="Bell E."/>
            <person name="Bernier-Latmani R."/>
            <person name="Bertilsson S."/>
            <person name="Dopson M."/>
        </authorList>
    </citation>
    <scope>NUCLEOTIDE SEQUENCE</scope>
    <source>
        <strain evidence="3">Modern_marine.mb.64</strain>
    </source>
</reference>